<name>A0A9D3Y7J3_DREPO</name>
<proteinExistence type="predicted"/>
<organism evidence="2 3">
    <name type="scientific">Dreissena polymorpha</name>
    <name type="common">Zebra mussel</name>
    <name type="synonym">Mytilus polymorpha</name>
    <dbReference type="NCBI Taxonomy" id="45954"/>
    <lineage>
        <taxon>Eukaryota</taxon>
        <taxon>Metazoa</taxon>
        <taxon>Spiralia</taxon>
        <taxon>Lophotrochozoa</taxon>
        <taxon>Mollusca</taxon>
        <taxon>Bivalvia</taxon>
        <taxon>Autobranchia</taxon>
        <taxon>Heteroconchia</taxon>
        <taxon>Euheterodonta</taxon>
        <taxon>Imparidentia</taxon>
        <taxon>Neoheterodontei</taxon>
        <taxon>Myida</taxon>
        <taxon>Dreissenoidea</taxon>
        <taxon>Dreissenidae</taxon>
        <taxon>Dreissena</taxon>
    </lineage>
</organism>
<accession>A0A9D3Y7J3</accession>
<evidence type="ECO:0000313" key="2">
    <source>
        <dbReference type="EMBL" id="KAH3693404.1"/>
    </source>
</evidence>
<reference evidence="2" key="1">
    <citation type="journal article" date="2019" name="bioRxiv">
        <title>The Genome of the Zebra Mussel, Dreissena polymorpha: A Resource for Invasive Species Research.</title>
        <authorList>
            <person name="McCartney M.A."/>
            <person name="Auch B."/>
            <person name="Kono T."/>
            <person name="Mallez S."/>
            <person name="Zhang Y."/>
            <person name="Obille A."/>
            <person name="Becker A."/>
            <person name="Abrahante J.E."/>
            <person name="Garbe J."/>
            <person name="Badalamenti J.P."/>
            <person name="Herman A."/>
            <person name="Mangelson H."/>
            <person name="Liachko I."/>
            <person name="Sullivan S."/>
            <person name="Sone E.D."/>
            <person name="Koren S."/>
            <person name="Silverstein K.A.T."/>
            <person name="Beckman K.B."/>
            <person name="Gohl D.M."/>
        </authorList>
    </citation>
    <scope>NUCLEOTIDE SEQUENCE</scope>
    <source>
        <strain evidence="2">Duluth1</strain>
        <tissue evidence="2">Whole animal</tissue>
    </source>
</reference>
<dbReference type="Proteomes" id="UP000828390">
    <property type="component" value="Unassembled WGS sequence"/>
</dbReference>
<gene>
    <name evidence="2" type="ORF">DPMN_080836</name>
</gene>
<keyword evidence="3" id="KW-1185">Reference proteome</keyword>
<sequence>MKKGSNDLAVNTQSTIHPWGMPQTQIPPKIINKAQNVNMSSFVTSTSHSEPIGLVLNRG</sequence>
<evidence type="ECO:0000256" key="1">
    <source>
        <dbReference type="SAM" id="MobiDB-lite"/>
    </source>
</evidence>
<feature type="compositionally biased region" description="Polar residues" evidence="1">
    <location>
        <begin position="8"/>
        <end position="26"/>
    </location>
</feature>
<dbReference type="EMBL" id="JAIWYP010000016">
    <property type="protein sequence ID" value="KAH3693404.1"/>
    <property type="molecule type" value="Genomic_DNA"/>
</dbReference>
<evidence type="ECO:0000313" key="3">
    <source>
        <dbReference type="Proteomes" id="UP000828390"/>
    </source>
</evidence>
<comment type="caution">
    <text evidence="2">The sequence shown here is derived from an EMBL/GenBank/DDBJ whole genome shotgun (WGS) entry which is preliminary data.</text>
</comment>
<reference evidence="2" key="2">
    <citation type="submission" date="2020-11" db="EMBL/GenBank/DDBJ databases">
        <authorList>
            <person name="McCartney M.A."/>
            <person name="Auch B."/>
            <person name="Kono T."/>
            <person name="Mallez S."/>
            <person name="Becker A."/>
            <person name="Gohl D.M."/>
            <person name="Silverstein K.A.T."/>
            <person name="Koren S."/>
            <person name="Bechman K.B."/>
            <person name="Herman A."/>
            <person name="Abrahante J.E."/>
            <person name="Garbe J."/>
        </authorList>
    </citation>
    <scope>NUCLEOTIDE SEQUENCE</scope>
    <source>
        <strain evidence="2">Duluth1</strain>
        <tissue evidence="2">Whole animal</tissue>
    </source>
</reference>
<dbReference type="AlphaFoldDB" id="A0A9D3Y7J3"/>
<protein>
    <submittedName>
        <fullName evidence="2">Uncharacterized protein</fullName>
    </submittedName>
</protein>
<feature type="region of interest" description="Disordered" evidence="1">
    <location>
        <begin position="1"/>
        <end position="26"/>
    </location>
</feature>